<proteinExistence type="predicted"/>
<evidence type="ECO:0000313" key="1">
    <source>
        <dbReference type="EMBL" id="QXI03690.1"/>
    </source>
</evidence>
<dbReference type="EMBL" id="CP077089">
    <property type="protein sequence ID" value="QXI03690.1"/>
    <property type="molecule type" value="Genomic_DNA"/>
</dbReference>
<accession>A0ABX8PRB7</accession>
<reference evidence="1 2" key="1">
    <citation type="journal article" date="2020" name="Microorganisms">
        <title>Reliable Identification of Environmental Pseudomonas Isolates Using the rpoD Gene.</title>
        <authorList>
            <consortium name="The Broad Institute Genome Sequencing Platform"/>
            <person name="Girard L."/>
            <person name="Lood C."/>
            <person name="Rokni-Zadeh H."/>
            <person name="van Noort V."/>
            <person name="Lavigne R."/>
            <person name="De Mot R."/>
        </authorList>
    </citation>
    <scope>NUCLEOTIDE SEQUENCE [LARGE SCALE GENOMIC DNA]</scope>
    <source>
        <strain evidence="1 2">ZA 5.3</strain>
    </source>
</reference>
<organism evidence="1 2">
    <name type="scientific">Pseudomonas tensinigenes</name>
    <dbReference type="NCBI Taxonomy" id="2745511"/>
    <lineage>
        <taxon>Bacteria</taxon>
        <taxon>Pseudomonadati</taxon>
        <taxon>Pseudomonadota</taxon>
        <taxon>Gammaproteobacteria</taxon>
        <taxon>Pseudomonadales</taxon>
        <taxon>Pseudomonadaceae</taxon>
        <taxon>Pseudomonas</taxon>
    </lineage>
</organism>
<sequence length="61" mass="7321">MNSFKEALLVIPTLKSRKSRNRFFRDFDRWSNRIFTKGLINLHQRQELRLHIAGAYIATLM</sequence>
<keyword evidence="2" id="KW-1185">Reference proteome</keyword>
<evidence type="ECO:0000313" key="2">
    <source>
        <dbReference type="Proteomes" id="UP000646386"/>
    </source>
</evidence>
<name>A0ABX8PRB7_9PSED</name>
<dbReference type="Proteomes" id="UP000646386">
    <property type="component" value="Chromosome"/>
</dbReference>
<dbReference type="RefSeq" id="WP_186615664.1">
    <property type="nucleotide sequence ID" value="NZ_CP077089.1"/>
</dbReference>
<reference evidence="1 2" key="2">
    <citation type="journal article" date="2021" name="Microorganisms">
        <title>The Ever-Expanding Pseudomonas Genus: Description of 43 New Species and Partition of the Pseudomonas putida Group.</title>
        <authorList>
            <person name="Girard L."/>
            <person name="Lood C."/>
            <person name="Hofte M."/>
            <person name="Vandamme P."/>
            <person name="Rokni-Zadeh H."/>
            <person name="van Noort V."/>
            <person name="Lavigne R."/>
            <person name="De Mot R."/>
        </authorList>
    </citation>
    <scope>NUCLEOTIDE SEQUENCE [LARGE SCALE GENOMIC DNA]</scope>
    <source>
        <strain evidence="1 2">ZA 5.3</strain>
    </source>
</reference>
<evidence type="ECO:0008006" key="3">
    <source>
        <dbReference type="Google" id="ProtNLM"/>
    </source>
</evidence>
<protein>
    <recommendedName>
        <fullName evidence="3">Transposase</fullName>
    </recommendedName>
</protein>
<gene>
    <name evidence="1" type="ORF">HU718_016775</name>
</gene>